<accession>E3HC73</accession>
<dbReference type="SFLD" id="SFLDS00029">
    <property type="entry name" value="Radical_SAM"/>
    <property type="match status" value="1"/>
</dbReference>
<dbReference type="Gene3D" id="3.20.20.70">
    <property type="entry name" value="Aldolase class I"/>
    <property type="match status" value="1"/>
</dbReference>
<evidence type="ECO:0000256" key="2">
    <source>
        <dbReference type="ARBA" id="ARBA00022691"/>
    </source>
</evidence>
<dbReference type="RefSeq" id="WP_013388578.1">
    <property type="nucleotide sequence ID" value="NC_014633.1"/>
</dbReference>
<dbReference type="KEGG" id="ipo:Ilyop_2153"/>
<sequence length="292" mass="32839">MKYTGPIYRPPYEAGSLLLQVTVGCAHNKCAFCTMYRETQFSTESIEQVEKDLKEARKIHKSIKRVFLVNGDAFVLGASRLKPIAEKIIEYFPEVEVITMYAHINNIKGKTDEELKELAKLRINDLWVGVETGHEEALKYLDKGFNLEEAKEQLKRLGDAGIRFIYGMMYGAAGRSKGIENALANAKLINETKPMGMAPTTLNPNPGTKLWDDVESGKFTLATEGEIFEEMKSLLKNIEVEGLQYLGRHAINTIPFDAILPRDKKKAIEVINATIDKVGEDYLNSVPKRHSI</sequence>
<dbReference type="PROSITE" id="PS51257">
    <property type="entry name" value="PROKAR_LIPOPROTEIN"/>
    <property type="match status" value="1"/>
</dbReference>
<dbReference type="HOGENOM" id="CLU_044464_1_0_0"/>
<dbReference type="InterPro" id="IPR007197">
    <property type="entry name" value="rSAM"/>
</dbReference>
<dbReference type="SMART" id="SM00729">
    <property type="entry name" value="Elp3"/>
    <property type="match status" value="1"/>
</dbReference>
<geneLocation type="plasmid" evidence="7 8">
    <name>pILYOP01</name>
</geneLocation>
<evidence type="ECO:0000259" key="6">
    <source>
        <dbReference type="PROSITE" id="PS51918"/>
    </source>
</evidence>
<dbReference type="CDD" id="cd01335">
    <property type="entry name" value="Radical_SAM"/>
    <property type="match status" value="1"/>
</dbReference>
<keyword evidence="4" id="KW-0408">Iron</keyword>
<dbReference type="PROSITE" id="PS51918">
    <property type="entry name" value="RADICAL_SAM"/>
    <property type="match status" value="1"/>
</dbReference>
<dbReference type="Pfam" id="PF04055">
    <property type="entry name" value="Radical_SAM"/>
    <property type="match status" value="1"/>
</dbReference>
<dbReference type="InterPro" id="IPR013785">
    <property type="entry name" value="Aldolase_TIM"/>
</dbReference>
<dbReference type="GO" id="GO:0003824">
    <property type="term" value="F:catalytic activity"/>
    <property type="evidence" value="ECO:0007669"/>
    <property type="project" value="InterPro"/>
</dbReference>
<keyword evidence="3" id="KW-0479">Metal-binding</keyword>
<evidence type="ECO:0000256" key="5">
    <source>
        <dbReference type="ARBA" id="ARBA00023014"/>
    </source>
</evidence>
<evidence type="ECO:0000256" key="4">
    <source>
        <dbReference type="ARBA" id="ARBA00023004"/>
    </source>
</evidence>
<dbReference type="AlphaFoldDB" id="E3HC73"/>
<organism evidence="7 8">
    <name type="scientific">Ilyobacter polytropus (strain ATCC 51220 / DSM 2926 / LMG 16218 / CuHBu1)</name>
    <dbReference type="NCBI Taxonomy" id="572544"/>
    <lineage>
        <taxon>Bacteria</taxon>
        <taxon>Fusobacteriati</taxon>
        <taxon>Fusobacteriota</taxon>
        <taxon>Fusobacteriia</taxon>
        <taxon>Fusobacteriales</taxon>
        <taxon>Fusobacteriaceae</taxon>
        <taxon>Ilyobacter</taxon>
    </lineage>
</organism>
<proteinExistence type="predicted"/>
<reference evidence="7 8" key="1">
    <citation type="journal article" date="2010" name="Stand. Genomic Sci.">
        <title>Complete genome sequence of Ilyobacter polytropus type strain (CuHbu1).</title>
        <authorList>
            <person name="Sikorski J."/>
            <person name="Chertkov O."/>
            <person name="Lapidus A."/>
            <person name="Nolan M."/>
            <person name="Lucas S."/>
            <person name="Del Rio T.G."/>
            <person name="Tice H."/>
            <person name="Cheng J.F."/>
            <person name="Tapia R."/>
            <person name="Han C."/>
            <person name="Goodwin L."/>
            <person name="Pitluck S."/>
            <person name="Liolios K."/>
            <person name="Ivanova N."/>
            <person name="Mavromatis K."/>
            <person name="Mikhailova N."/>
            <person name="Pati A."/>
            <person name="Chen A."/>
            <person name="Palaniappan K."/>
            <person name="Land M."/>
            <person name="Hauser L."/>
            <person name="Chang Y.J."/>
            <person name="Jeffries C.D."/>
            <person name="Brambilla E."/>
            <person name="Yasawong M."/>
            <person name="Rohde M."/>
            <person name="Pukall R."/>
            <person name="Spring S."/>
            <person name="Goker M."/>
            <person name="Woyke T."/>
            <person name="Bristow J."/>
            <person name="Eisen J.A."/>
            <person name="Markowitz V."/>
            <person name="Hugenholtz P."/>
            <person name="Kyrpides N.C."/>
            <person name="Klenk H.P."/>
        </authorList>
    </citation>
    <scope>NUCLEOTIDE SEQUENCE [LARGE SCALE GENOMIC DNA]</scope>
    <source>
        <strain evidence="8">ATCC 51220 / DSM 2926 / LMG 16218 / CuHBu1</strain>
        <plasmid evidence="8">pILYOP01</plasmid>
    </source>
</reference>
<dbReference type="SUPFAM" id="SSF102114">
    <property type="entry name" value="Radical SAM enzymes"/>
    <property type="match status" value="1"/>
</dbReference>
<dbReference type="PANTHER" id="PTHR43409">
    <property type="entry name" value="ANAEROBIC MAGNESIUM-PROTOPORPHYRIN IX MONOMETHYL ESTER CYCLASE-RELATED"/>
    <property type="match status" value="1"/>
</dbReference>
<evidence type="ECO:0000313" key="8">
    <source>
        <dbReference type="Proteomes" id="UP000006875"/>
    </source>
</evidence>
<keyword evidence="8" id="KW-1185">Reference proteome</keyword>
<comment type="cofactor">
    <cofactor evidence="1">
        <name>[4Fe-4S] cluster</name>
        <dbReference type="ChEBI" id="CHEBI:49883"/>
    </cofactor>
</comment>
<dbReference type="SFLD" id="SFLDG01082">
    <property type="entry name" value="B12-binding_domain_containing"/>
    <property type="match status" value="1"/>
</dbReference>
<dbReference type="OrthoDB" id="9777636at2"/>
<protein>
    <submittedName>
        <fullName evidence="7">Radical SAM domain protein</fullName>
    </submittedName>
</protein>
<evidence type="ECO:0000313" key="7">
    <source>
        <dbReference type="EMBL" id="ADO83916.1"/>
    </source>
</evidence>
<evidence type="ECO:0000256" key="3">
    <source>
        <dbReference type="ARBA" id="ARBA00022723"/>
    </source>
</evidence>
<dbReference type="GO" id="GO:0051536">
    <property type="term" value="F:iron-sulfur cluster binding"/>
    <property type="evidence" value="ECO:0007669"/>
    <property type="project" value="UniProtKB-KW"/>
</dbReference>
<feature type="domain" description="Radical SAM core" evidence="6">
    <location>
        <begin position="11"/>
        <end position="239"/>
    </location>
</feature>
<name>E3HC73_ILYPC</name>
<evidence type="ECO:0000256" key="1">
    <source>
        <dbReference type="ARBA" id="ARBA00001966"/>
    </source>
</evidence>
<dbReference type="InterPro" id="IPR051198">
    <property type="entry name" value="BchE-like"/>
</dbReference>
<keyword evidence="2" id="KW-0949">S-adenosyl-L-methionine</keyword>
<keyword evidence="7" id="KW-0614">Plasmid</keyword>
<dbReference type="SFLD" id="SFLDG01095">
    <property type="entry name" value="Uncharacterised_Radical_SAM_Su"/>
    <property type="match status" value="1"/>
</dbReference>
<dbReference type="GO" id="GO:0046872">
    <property type="term" value="F:metal ion binding"/>
    <property type="evidence" value="ECO:0007669"/>
    <property type="project" value="UniProtKB-KW"/>
</dbReference>
<dbReference type="EMBL" id="CP002282">
    <property type="protein sequence ID" value="ADO83916.1"/>
    <property type="molecule type" value="Genomic_DNA"/>
</dbReference>
<dbReference type="Proteomes" id="UP000006875">
    <property type="component" value="Plasmid pILYOP01"/>
</dbReference>
<dbReference type="InterPro" id="IPR058240">
    <property type="entry name" value="rSAM_sf"/>
</dbReference>
<dbReference type="InterPro" id="IPR006638">
    <property type="entry name" value="Elp3/MiaA/NifB-like_rSAM"/>
</dbReference>
<keyword evidence="5" id="KW-0411">Iron-sulfur</keyword>
<gene>
    <name evidence="7" type="ordered locus">Ilyop_2153</name>
</gene>
<dbReference type="PANTHER" id="PTHR43409:SF4">
    <property type="entry name" value="RADICAL SAM SUPERFAMILY PROTEIN"/>
    <property type="match status" value="1"/>
</dbReference>